<sequence length="139" mass="15472">MVPDVTHISLHAGSVWQKPAPHWLKLNVDIATTSIVGWTRVGMVDRDVDVSFVAAKILRMSSSFSPLIAEVMGMREALSWIKEKDCKSLIQEISGNLLVSHVFRSANKVAHALAQATRLFPNILEWSFIPPNFVIPLLN</sequence>
<protein>
    <submittedName>
        <fullName evidence="1">Uncharacterized protein</fullName>
    </submittedName>
</protein>
<evidence type="ECO:0000313" key="2">
    <source>
        <dbReference type="Proteomes" id="UP000091857"/>
    </source>
</evidence>
<dbReference type="Proteomes" id="UP000091857">
    <property type="component" value="Chromosome 13"/>
</dbReference>
<reference evidence="2" key="1">
    <citation type="journal article" date="2016" name="Nat. Biotechnol.">
        <title>Sequencing wild and cultivated cassava and related species reveals extensive interspecific hybridization and genetic diversity.</title>
        <authorList>
            <person name="Bredeson J.V."/>
            <person name="Lyons J.B."/>
            <person name="Prochnik S.E."/>
            <person name="Wu G.A."/>
            <person name="Ha C.M."/>
            <person name="Edsinger-Gonzales E."/>
            <person name="Grimwood J."/>
            <person name="Schmutz J."/>
            <person name="Rabbi I.Y."/>
            <person name="Egesi C."/>
            <person name="Nauluvula P."/>
            <person name="Lebot V."/>
            <person name="Ndunguru J."/>
            <person name="Mkamilo G."/>
            <person name="Bart R.S."/>
            <person name="Setter T.L."/>
            <person name="Gleadow R.M."/>
            <person name="Kulakow P."/>
            <person name="Ferguson M.E."/>
            <person name="Rounsley S."/>
            <person name="Rokhsar D.S."/>
        </authorList>
    </citation>
    <scope>NUCLEOTIDE SEQUENCE [LARGE SCALE GENOMIC DNA]</scope>
    <source>
        <strain evidence="2">cv. AM560-2</strain>
    </source>
</reference>
<evidence type="ECO:0000313" key="1">
    <source>
        <dbReference type="EMBL" id="KAG8640834.1"/>
    </source>
</evidence>
<comment type="caution">
    <text evidence="1">The sequence shown here is derived from an EMBL/GenBank/DDBJ whole genome shotgun (WGS) entry which is preliminary data.</text>
</comment>
<dbReference type="EMBL" id="CM004399">
    <property type="protein sequence ID" value="KAG8640834.1"/>
    <property type="molecule type" value="Genomic_DNA"/>
</dbReference>
<proteinExistence type="predicted"/>
<keyword evidence="2" id="KW-1185">Reference proteome</keyword>
<organism evidence="1 2">
    <name type="scientific">Manihot esculenta</name>
    <name type="common">Cassava</name>
    <name type="synonym">Jatropha manihot</name>
    <dbReference type="NCBI Taxonomy" id="3983"/>
    <lineage>
        <taxon>Eukaryota</taxon>
        <taxon>Viridiplantae</taxon>
        <taxon>Streptophyta</taxon>
        <taxon>Embryophyta</taxon>
        <taxon>Tracheophyta</taxon>
        <taxon>Spermatophyta</taxon>
        <taxon>Magnoliopsida</taxon>
        <taxon>eudicotyledons</taxon>
        <taxon>Gunneridae</taxon>
        <taxon>Pentapetalae</taxon>
        <taxon>rosids</taxon>
        <taxon>fabids</taxon>
        <taxon>Malpighiales</taxon>
        <taxon>Euphorbiaceae</taxon>
        <taxon>Crotonoideae</taxon>
        <taxon>Manihoteae</taxon>
        <taxon>Manihot</taxon>
    </lineage>
</organism>
<accession>A0ACB7GKF2</accession>
<gene>
    <name evidence="1" type="ORF">MANES_13G081278v8</name>
</gene>
<name>A0ACB7GKF2_MANES</name>